<evidence type="ECO:0000256" key="1">
    <source>
        <dbReference type="SAM" id="Phobius"/>
    </source>
</evidence>
<gene>
    <name evidence="2" type="ORF">Ctaglu_18690</name>
</gene>
<dbReference type="PANTHER" id="PTHR34801:SF6">
    <property type="entry name" value="SLL1620 PROTEIN"/>
    <property type="match status" value="1"/>
</dbReference>
<keyword evidence="1" id="KW-0812">Transmembrane</keyword>
<protein>
    <recommendedName>
        <fullName evidence="4">DUF1499 domain-containing protein</fullName>
    </recommendedName>
</protein>
<proteinExistence type="predicted"/>
<dbReference type="PIRSF" id="PIRSF026426">
    <property type="entry name" value="DUF1499"/>
    <property type="match status" value="1"/>
</dbReference>
<evidence type="ECO:0000313" key="2">
    <source>
        <dbReference type="EMBL" id="GCD10246.1"/>
    </source>
</evidence>
<dbReference type="PANTHER" id="PTHR34801">
    <property type="entry name" value="EXPRESSED PROTEIN"/>
    <property type="match status" value="1"/>
</dbReference>
<dbReference type="InterPro" id="IPR010865">
    <property type="entry name" value="DUF1499"/>
</dbReference>
<dbReference type="EMBL" id="BHYK01000009">
    <property type="protein sequence ID" value="GCD10246.1"/>
    <property type="molecule type" value="Genomic_DNA"/>
</dbReference>
<dbReference type="Pfam" id="PF07386">
    <property type="entry name" value="DUF1499"/>
    <property type="match status" value="1"/>
</dbReference>
<name>A0A401UL17_9CLOT</name>
<evidence type="ECO:0000313" key="3">
    <source>
        <dbReference type="Proteomes" id="UP000287872"/>
    </source>
</evidence>
<feature type="transmembrane region" description="Helical" evidence="1">
    <location>
        <begin position="6"/>
        <end position="24"/>
    </location>
</feature>
<keyword evidence="1" id="KW-1133">Transmembrane helix</keyword>
<comment type="caution">
    <text evidence="2">The sequence shown here is derived from an EMBL/GenBank/DDBJ whole genome shotgun (WGS) entry which is preliminary data.</text>
</comment>
<keyword evidence="1" id="KW-0472">Membrane</keyword>
<dbReference type="RefSeq" id="WP_185732646.1">
    <property type="nucleotide sequence ID" value="NZ_BHYK01000009.1"/>
</dbReference>
<sequence>MKILSAVISVMAIIVIYMLVKNNLTPKNLGVNNGKLAEMPNKPNAVSSETEEKDKKVQALHFKGNLKDSKENVIKAIENYGNFKIIKNETNYVYVVFVTGIMKYHDDVEFYFDESKKLIQIRSASRIGYSDMGLNRERYNKLSEIYYK</sequence>
<organism evidence="2 3">
    <name type="scientific">Clostridium tagluense</name>
    <dbReference type="NCBI Taxonomy" id="360422"/>
    <lineage>
        <taxon>Bacteria</taxon>
        <taxon>Bacillati</taxon>
        <taxon>Bacillota</taxon>
        <taxon>Clostridia</taxon>
        <taxon>Eubacteriales</taxon>
        <taxon>Clostridiaceae</taxon>
        <taxon>Clostridium</taxon>
    </lineage>
</organism>
<reference evidence="2 3" key="1">
    <citation type="submission" date="2018-11" db="EMBL/GenBank/DDBJ databases">
        <title>Genome sequencing and assembly of Clostridium tagluense strain A121.</title>
        <authorList>
            <person name="Murakami T."/>
            <person name="Segawa T."/>
            <person name="Shcherbakova V.A."/>
            <person name="Mori H."/>
            <person name="Yoshimura Y."/>
        </authorList>
    </citation>
    <scope>NUCLEOTIDE SEQUENCE [LARGE SCALE GENOMIC DNA]</scope>
    <source>
        <strain evidence="2 3">A121</strain>
    </source>
</reference>
<evidence type="ECO:0008006" key="4">
    <source>
        <dbReference type="Google" id="ProtNLM"/>
    </source>
</evidence>
<keyword evidence="3" id="KW-1185">Reference proteome</keyword>
<accession>A0A401UL17</accession>
<dbReference type="Proteomes" id="UP000287872">
    <property type="component" value="Unassembled WGS sequence"/>
</dbReference>
<dbReference type="AlphaFoldDB" id="A0A401UL17"/>